<dbReference type="SUPFAM" id="SSF51556">
    <property type="entry name" value="Metallo-dependent hydrolases"/>
    <property type="match status" value="1"/>
</dbReference>
<evidence type="ECO:0000256" key="1">
    <source>
        <dbReference type="ARBA" id="ARBA00001165"/>
    </source>
</evidence>
<name>A0A3B0TCP2_9ZZZZ</name>
<dbReference type="Gene3D" id="3.20.20.140">
    <property type="entry name" value="Metal-dependent hydrolases"/>
    <property type="match status" value="1"/>
</dbReference>
<dbReference type="EMBL" id="UOEM01000041">
    <property type="protein sequence ID" value="VAW12292.1"/>
    <property type="molecule type" value="Genomic_DNA"/>
</dbReference>
<accession>A0A3B0TCP2</accession>
<dbReference type="UniPathway" id="UPA00246"/>
<dbReference type="InterPro" id="IPR032466">
    <property type="entry name" value="Metal_Hydrolase"/>
</dbReference>
<dbReference type="InterPro" id="IPR003766">
    <property type="entry name" value="Uronate_isomerase"/>
</dbReference>
<protein>
    <recommendedName>
        <fullName evidence="5">Uronate isomerase</fullName>
        <ecNumber evidence="4">5.3.1.12</ecNumber>
    </recommendedName>
</protein>
<dbReference type="NCBIfam" id="NF002794">
    <property type="entry name" value="PRK02925.1"/>
    <property type="match status" value="1"/>
</dbReference>
<evidence type="ECO:0000256" key="6">
    <source>
        <dbReference type="ARBA" id="ARBA00023235"/>
    </source>
</evidence>
<reference evidence="7" key="1">
    <citation type="submission" date="2018-06" db="EMBL/GenBank/DDBJ databases">
        <authorList>
            <person name="Zhirakovskaya E."/>
        </authorList>
    </citation>
    <scope>NUCLEOTIDE SEQUENCE</scope>
</reference>
<dbReference type="GO" id="GO:0019698">
    <property type="term" value="P:D-galacturonate catabolic process"/>
    <property type="evidence" value="ECO:0007669"/>
    <property type="project" value="TreeGrafter"/>
</dbReference>
<dbReference type="PANTHER" id="PTHR30068:SF4">
    <property type="entry name" value="URONATE ISOMERASE"/>
    <property type="match status" value="1"/>
</dbReference>
<organism evidence="7">
    <name type="scientific">hydrothermal vent metagenome</name>
    <dbReference type="NCBI Taxonomy" id="652676"/>
    <lineage>
        <taxon>unclassified sequences</taxon>
        <taxon>metagenomes</taxon>
        <taxon>ecological metagenomes</taxon>
    </lineage>
</organism>
<dbReference type="PANTHER" id="PTHR30068">
    <property type="entry name" value="URONATE ISOMERASE"/>
    <property type="match status" value="1"/>
</dbReference>
<comment type="similarity">
    <text evidence="3">Belongs to the metallo-dependent hydrolases superfamily. Uronate isomerase family.</text>
</comment>
<evidence type="ECO:0000256" key="4">
    <source>
        <dbReference type="ARBA" id="ARBA00012546"/>
    </source>
</evidence>
<comment type="catalytic activity">
    <reaction evidence="1">
        <text>D-glucuronate = D-fructuronate</text>
        <dbReference type="Rhea" id="RHEA:13049"/>
        <dbReference type="ChEBI" id="CHEBI:58720"/>
        <dbReference type="ChEBI" id="CHEBI:59863"/>
        <dbReference type="EC" id="5.3.1.12"/>
    </reaction>
</comment>
<keyword evidence="6 7" id="KW-0413">Isomerase</keyword>
<proteinExistence type="inferred from homology"/>
<dbReference type="GO" id="GO:0008880">
    <property type="term" value="F:glucuronate isomerase activity"/>
    <property type="evidence" value="ECO:0007669"/>
    <property type="project" value="UniProtKB-EC"/>
</dbReference>
<dbReference type="AlphaFoldDB" id="A0A3B0TCP2"/>
<dbReference type="Gene3D" id="1.10.2020.10">
    <property type="entry name" value="uronate isomerase, domain 2, chain A"/>
    <property type="match status" value="1"/>
</dbReference>
<evidence type="ECO:0000256" key="5">
    <source>
        <dbReference type="ARBA" id="ARBA00020555"/>
    </source>
</evidence>
<evidence type="ECO:0000256" key="2">
    <source>
        <dbReference type="ARBA" id="ARBA00004892"/>
    </source>
</evidence>
<sequence length="472" mass="52302">MPPKPLRLHPDRMFCSDPEQRRIARALFERVENLPVISPHGHCEPSWFAQDTPFPDPAELLIVPDHYVTRMLYSQGIGLERLGVWRADGTRPDIDPRDIWQVFADHWHLFLGTPTRVWLEHVFADVCELDEALCSGNAGAIYDHIEAKLRTPEFTPRALYKRFNIEALSTTDFATGSLAHHQALAAGDWPARIVPTFRPDDVTDPGNPEFAANIARLGEITGEDTATYAGYLKALAARRAAFKALGATATDHGVETARTADLSPANASSLYDAALKGSATLEEADDFRAQMLTEMARMSLDDGLVMQLHVGAVRNHNAALYKTYGPNIGADIPRATDYVNALRPLLDVAGNAPGFRLILFTLDEATYSRELAPLAGHYPSVVLGPPWWFHDSPEAMLRFRCTTTETAGVFNTAGFNDDTRAFLSLGARHDLARRIDCRYLAQLVAEHRLELDDAHMLAGEMAYGLAKRAYNL</sequence>
<gene>
    <name evidence="7" type="ORF">MNBD_ALPHA09-1162</name>
</gene>
<dbReference type="GO" id="GO:0042840">
    <property type="term" value="P:D-glucuronate catabolic process"/>
    <property type="evidence" value="ECO:0007669"/>
    <property type="project" value="TreeGrafter"/>
</dbReference>
<dbReference type="Pfam" id="PF02614">
    <property type="entry name" value="UxaC"/>
    <property type="match status" value="1"/>
</dbReference>
<evidence type="ECO:0000313" key="7">
    <source>
        <dbReference type="EMBL" id="VAW12292.1"/>
    </source>
</evidence>
<comment type="pathway">
    <text evidence="2">Carbohydrate metabolism; pentose and glucuronate interconversion.</text>
</comment>
<evidence type="ECO:0000256" key="3">
    <source>
        <dbReference type="ARBA" id="ARBA00008397"/>
    </source>
</evidence>
<dbReference type="EC" id="5.3.1.12" evidence="4"/>